<proteinExistence type="predicted"/>
<protein>
    <submittedName>
        <fullName evidence="1">Uncharacterized protein</fullName>
    </submittedName>
</protein>
<dbReference type="AlphaFoldDB" id="A0A0A9B8P4"/>
<name>A0A0A9B8P4_ARUDO</name>
<evidence type="ECO:0000313" key="1">
    <source>
        <dbReference type="EMBL" id="JAD55642.1"/>
    </source>
</evidence>
<sequence length="19" mass="2077">MLLLACSINCIHLLGNNFS</sequence>
<organism evidence="1">
    <name type="scientific">Arundo donax</name>
    <name type="common">Giant reed</name>
    <name type="synonym">Donax arundinaceus</name>
    <dbReference type="NCBI Taxonomy" id="35708"/>
    <lineage>
        <taxon>Eukaryota</taxon>
        <taxon>Viridiplantae</taxon>
        <taxon>Streptophyta</taxon>
        <taxon>Embryophyta</taxon>
        <taxon>Tracheophyta</taxon>
        <taxon>Spermatophyta</taxon>
        <taxon>Magnoliopsida</taxon>
        <taxon>Liliopsida</taxon>
        <taxon>Poales</taxon>
        <taxon>Poaceae</taxon>
        <taxon>PACMAD clade</taxon>
        <taxon>Arundinoideae</taxon>
        <taxon>Arundineae</taxon>
        <taxon>Arundo</taxon>
    </lineage>
</organism>
<dbReference type="EMBL" id="GBRH01242253">
    <property type="protein sequence ID" value="JAD55642.1"/>
    <property type="molecule type" value="Transcribed_RNA"/>
</dbReference>
<reference evidence="1" key="1">
    <citation type="submission" date="2014-09" db="EMBL/GenBank/DDBJ databases">
        <authorList>
            <person name="Magalhaes I.L.F."/>
            <person name="Oliveira U."/>
            <person name="Santos F.R."/>
            <person name="Vidigal T.H.D.A."/>
            <person name="Brescovit A.D."/>
            <person name="Santos A.J."/>
        </authorList>
    </citation>
    <scope>NUCLEOTIDE SEQUENCE</scope>
    <source>
        <tissue evidence="1">Shoot tissue taken approximately 20 cm above the soil surface</tissue>
    </source>
</reference>
<accession>A0A0A9B8P4</accession>
<reference evidence="1" key="2">
    <citation type="journal article" date="2015" name="Data Brief">
        <title>Shoot transcriptome of the giant reed, Arundo donax.</title>
        <authorList>
            <person name="Barrero R.A."/>
            <person name="Guerrero F.D."/>
            <person name="Moolhuijzen P."/>
            <person name="Goolsby J.A."/>
            <person name="Tidwell J."/>
            <person name="Bellgard S.E."/>
            <person name="Bellgard M.I."/>
        </authorList>
    </citation>
    <scope>NUCLEOTIDE SEQUENCE</scope>
    <source>
        <tissue evidence="1">Shoot tissue taken approximately 20 cm above the soil surface</tissue>
    </source>
</reference>